<dbReference type="GeneID" id="29944867"/>
<evidence type="ECO:0000313" key="2">
    <source>
        <dbReference type="Proteomes" id="UP000241426"/>
    </source>
</evidence>
<reference evidence="1 2" key="1">
    <citation type="submission" date="2018-01" db="EMBL/GenBank/DDBJ databases">
        <title>Whole genome sequencing of Histamine producing bacteria.</title>
        <authorList>
            <person name="Butler K."/>
        </authorList>
    </citation>
    <scope>NUCLEOTIDE SEQUENCE [LARGE SCALE GENOMIC DNA]</scope>
    <source>
        <strain evidence="1 2">FS-7.2</strain>
    </source>
</reference>
<accession>A0A0B7JA67</accession>
<dbReference type="EMBL" id="PYNF01000007">
    <property type="protein sequence ID" value="PSU99027.1"/>
    <property type="molecule type" value="Genomic_DNA"/>
</dbReference>
<sequence>MDNQHPVWTLPLNEATPTKGGLLLTPCPGTKGVNAITSLRQLKAAGATVVLTALEDGDLPDQGVELLAEACKLLGMQWFHVPIEDDCAPTAEFEPKWQRANDAAQIALNNGEFVVAHCKGGSGRTGLLAARILLARGKPFEETIAAIQAQRPAAFTRQPHIDYIAQWNDTAGR</sequence>
<dbReference type="Gene3D" id="3.90.190.10">
    <property type="entry name" value="Protein tyrosine phosphatase superfamily"/>
    <property type="match status" value="1"/>
</dbReference>
<protein>
    <submittedName>
        <fullName evidence="1">Phosphatase</fullName>
    </submittedName>
</protein>
<dbReference type="PROSITE" id="PS50056">
    <property type="entry name" value="TYR_PHOSPHATASE_2"/>
    <property type="match status" value="1"/>
</dbReference>
<accession>A0A2T3KIL8</accession>
<dbReference type="Pfam" id="PF22785">
    <property type="entry name" value="Tc-R-P"/>
    <property type="match status" value="1"/>
</dbReference>
<dbReference type="RefSeq" id="WP_036794189.1">
    <property type="nucleotide sequence ID" value="NZ_JAUZMX010000001.1"/>
</dbReference>
<organism evidence="1 2">
    <name type="scientific">Photobacterium kishitanii</name>
    <dbReference type="NCBI Taxonomy" id="318456"/>
    <lineage>
        <taxon>Bacteria</taxon>
        <taxon>Pseudomonadati</taxon>
        <taxon>Pseudomonadota</taxon>
        <taxon>Gammaproteobacteria</taxon>
        <taxon>Vibrionales</taxon>
        <taxon>Vibrionaceae</taxon>
        <taxon>Photobacterium</taxon>
    </lineage>
</organism>
<dbReference type="AlphaFoldDB" id="A0A0B7JA67"/>
<proteinExistence type="predicted"/>
<gene>
    <name evidence="1" type="ORF">C9J27_11045</name>
</gene>
<comment type="caution">
    <text evidence="1">The sequence shown here is derived from an EMBL/GenBank/DDBJ whole genome shotgun (WGS) entry which is preliminary data.</text>
</comment>
<dbReference type="InterPro" id="IPR000387">
    <property type="entry name" value="Tyr_Pase_dom"/>
</dbReference>
<name>A0A0B7JA67_9GAMM</name>
<dbReference type="SUPFAM" id="SSF52799">
    <property type="entry name" value="(Phosphotyrosine protein) phosphatases II"/>
    <property type="match status" value="1"/>
</dbReference>
<dbReference type="InterPro" id="IPR029021">
    <property type="entry name" value="Prot-tyrosine_phosphatase-like"/>
</dbReference>
<dbReference type="eggNOG" id="COG2453">
    <property type="taxonomic scope" value="Bacteria"/>
</dbReference>
<dbReference type="Proteomes" id="UP000241426">
    <property type="component" value="Unassembled WGS sequence"/>
</dbReference>
<evidence type="ECO:0000313" key="1">
    <source>
        <dbReference type="EMBL" id="PSU99027.1"/>
    </source>
</evidence>